<dbReference type="EMBL" id="CP003360">
    <property type="protein sequence ID" value="AFM26308.1"/>
    <property type="molecule type" value="Genomic_DNA"/>
</dbReference>
<protein>
    <recommendedName>
        <fullName evidence="3">DUF488 domain-containing protein</fullName>
    </recommendedName>
</protein>
<organism evidence="1 2">
    <name type="scientific">Desulfomonile tiedjei (strain ATCC 49306 / DSM 6799 / DCB-1)</name>
    <dbReference type="NCBI Taxonomy" id="706587"/>
    <lineage>
        <taxon>Bacteria</taxon>
        <taxon>Pseudomonadati</taxon>
        <taxon>Thermodesulfobacteriota</taxon>
        <taxon>Desulfomonilia</taxon>
        <taxon>Desulfomonilales</taxon>
        <taxon>Desulfomonilaceae</taxon>
        <taxon>Desulfomonile</taxon>
    </lineage>
</organism>
<name>I4C9R7_DESTA</name>
<dbReference type="PANTHER" id="PTHR39337:SF1">
    <property type="entry name" value="BLR5642 PROTEIN"/>
    <property type="match status" value="1"/>
</dbReference>
<dbReference type="InterPro" id="IPR014519">
    <property type="entry name" value="UCP024492"/>
</dbReference>
<dbReference type="AlphaFoldDB" id="I4C9R7"/>
<reference evidence="2" key="1">
    <citation type="submission" date="2012-06" db="EMBL/GenBank/DDBJ databases">
        <title>Complete sequence of chromosome of Desulfomonile tiedjei DSM 6799.</title>
        <authorList>
            <person name="Lucas S."/>
            <person name="Copeland A."/>
            <person name="Lapidus A."/>
            <person name="Glavina del Rio T."/>
            <person name="Dalin E."/>
            <person name="Tice H."/>
            <person name="Bruce D."/>
            <person name="Goodwin L."/>
            <person name="Pitluck S."/>
            <person name="Peters L."/>
            <person name="Ovchinnikova G."/>
            <person name="Zeytun A."/>
            <person name="Lu M."/>
            <person name="Kyrpides N."/>
            <person name="Mavromatis K."/>
            <person name="Ivanova N."/>
            <person name="Brettin T."/>
            <person name="Detter J.C."/>
            <person name="Han C."/>
            <person name="Larimer F."/>
            <person name="Land M."/>
            <person name="Hauser L."/>
            <person name="Markowitz V."/>
            <person name="Cheng J.-F."/>
            <person name="Hugenholtz P."/>
            <person name="Woyke T."/>
            <person name="Wu D."/>
            <person name="Spring S."/>
            <person name="Schroeder M."/>
            <person name="Brambilla E."/>
            <person name="Klenk H.-P."/>
            <person name="Eisen J.A."/>
        </authorList>
    </citation>
    <scope>NUCLEOTIDE SEQUENCE [LARGE SCALE GENOMIC DNA]</scope>
    <source>
        <strain evidence="2">ATCC 49306 / DSM 6799 / DCB-1</strain>
    </source>
</reference>
<evidence type="ECO:0008006" key="3">
    <source>
        <dbReference type="Google" id="ProtNLM"/>
    </source>
</evidence>
<dbReference type="InterPro" id="IPR007438">
    <property type="entry name" value="DUF488"/>
</dbReference>
<dbReference type="eggNOG" id="COG5483">
    <property type="taxonomic scope" value="Bacteria"/>
</dbReference>
<dbReference type="HOGENOM" id="CLU_077467_0_1_7"/>
<keyword evidence="2" id="KW-1185">Reference proteome</keyword>
<dbReference type="RefSeq" id="WP_014811436.1">
    <property type="nucleotide sequence ID" value="NC_018025.1"/>
</dbReference>
<proteinExistence type="predicted"/>
<dbReference type="PIRSF" id="PIRSF024492">
    <property type="entry name" value="UCP024492"/>
    <property type="match status" value="1"/>
</dbReference>
<dbReference type="PANTHER" id="PTHR39337">
    <property type="entry name" value="BLR5642 PROTEIN"/>
    <property type="match status" value="1"/>
</dbReference>
<dbReference type="KEGG" id="dti:Desti_3662"/>
<sequence>MNKRIPLTVYTIGHSNHSFDTFLSLLQQHSIKMIADIRSFPGSKKFPHFNRDYLRENLPEHDIQYLWIPKLGGRRKSPAGFVSPNTGLVNPGFRGYADYMGTLQFREGVSEFLAAARTSRTASMCAEVLYWQCHRRLLSDYLSLLGIEVFHIMGQKDPILHPLSPEATMTTEGIVIYPPALQFH</sequence>
<dbReference type="Pfam" id="PF04343">
    <property type="entry name" value="DUF488"/>
    <property type="match status" value="1"/>
</dbReference>
<evidence type="ECO:0000313" key="1">
    <source>
        <dbReference type="EMBL" id="AFM26308.1"/>
    </source>
</evidence>
<dbReference type="STRING" id="706587.Desti_3662"/>
<evidence type="ECO:0000313" key="2">
    <source>
        <dbReference type="Proteomes" id="UP000006055"/>
    </source>
</evidence>
<dbReference type="Proteomes" id="UP000006055">
    <property type="component" value="Chromosome"/>
</dbReference>
<gene>
    <name evidence="1" type="ordered locus">Desti_3662</name>
</gene>
<accession>I4C9R7</accession>
<dbReference type="OrthoDB" id="9789109at2"/>